<dbReference type="Proteomes" id="UP000054703">
    <property type="component" value="Unassembled WGS sequence"/>
</dbReference>
<comment type="caution">
    <text evidence="2">The sequence shown here is derived from an EMBL/GenBank/DDBJ whole genome shotgun (WGS) entry which is preliminary data.</text>
</comment>
<dbReference type="PANTHER" id="PTHR37835:SF1">
    <property type="entry name" value="ALPHA-CLOSTRIPAIN"/>
    <property type="match status" value="1"/>
</dbReference>
<dbReference type="InterPro" id="IPR005077">
    <property type="entry name" value="Peptidase_C11"/>
</dbReference>
<evidence type="ECO:0000313" key="3">
    <source>
        <dbReference type="Proteomes" id="UP000054703"/>
    </source>
</evidence>
<organism evidence="2 3">
    <name type="scientific">Legionella santicrucis</name>
    <dbReference type="NCBI Taxonomy" id="45074"/>
    <lineage>
        <taxon>Bacteria</taxon>
        <taxon>Pseudomonadati</taxon>
        <taxon>Pseudomonadota</taxon>
        <taxon>Gammaproteobacteria</taxon>
        <taxon>Legionellales</taxon>
        <taxon>Legionellaceae</taxon>
        <taxon>Legionella</taxon>
    </lineage>
</organism>
<dbReference type="Pfam" id="PF03415">
    <property type="entry name" value="Peptidase_C11"/>
    <property type="match status" value="1"/>
</dbReference>
<name>A0A0W0YWV6_9GAMM</name>
<dbReference type="InterPro" id="IPR013783">
    <property type="entry name" value="Ig-like_fold"/>
</dbReference>
<dbReference type="STRING" id="45074.Lsan_1885"/>
<keyword evidence="3" id="KW-1185">Reference proteome</keyword>
<dbReference type="RefSeq" id="WP_058514161.1">
    <property type="nucleotide sequence ID" value="NZ_CAAAIH010000063.1"/>
</dbReference>
<keyword evidence="2" id="KW-0378">Hydrolase</keyword>
<dbReference type="PROSITE" id="PS51257">
    <property type="entry name" value="PROKAR_LIPOPROTEIN"/>
    <property type="match status" value="1"/>
</dbReference>
<dbReference type="EC" id="3.4.22.8" evidence="2"/>
<evidence type="ECO:0000256" key="1">
    <source>
        <dbReference type="SAM" id="SignalP"/>
    </source>
</evidence>
<dbReference type="AlphaFoldDB" id="A0A0W0YWV6"/>
<dbReference type="GO" id="GO:0004197">
    <property type="term" value="F:cysteine-type endopeptidase activity"/>
    <property type="evidence" value="ECO:0007669"/>
    <property type="project" value="UniProtKB-EC"/>
</dbReference>
<keyword evidence="1" id="KW-0732">Signal</keyword>
<accession>A0A0W0YWV6</accession>
<feature type="chain" id="PRO_5006918039" evidence="1">
    <location>
        <begin position="27"/>
        <end position="737"/>
    </location>
</feature>
<proteinExistence type="predicted"/>
<protein>
    <submittedName>
        <fullName evidence="2">Clostripain</fullName>
        <ecNumber evidence="2">3.4.22.8</ecNumber>
    </submittedName>
</protein>
<dbReference type="Gene3D" id="3.40.50.11970">
    <property type="match status" value="1"/>
</dbReference>
<evidence type="ECO:0000313" key="2">
    <source>
        <dbReference type="EMBL" id="KTD61323.1"/>
    </source>
</evidence>
<reference evidence="2 3" key="1">
    <citation type="submission" date="2015-11" db="EMBL/GenBank/DDBJ databases">
        <title>Genomic analysis of 38 Legionella species identifies large and diverse effector repertoires.</title>
        <authorList>
            <person name="Burstein D."/>
            <person name="Amaro F."/>
            <person name="Zusman T."/>
            <person name="Lifshitz Z."/>
            <person name="Cohen O."/>
            <person name="Gilbert J.A."/>
            <person name="Pupko T."/>
            <person name="Shuman H.A."/>
            <person name="Segal G."/>
        </authorList>
    </citation>
    <scope>NUCLEOTIDE SEQUENCE [LARGE SCALE GENOMIC DNA]</scope>
    <source>
        <strain evidence="2 3">SC-63-C7</strain>
    </source>
</reference>
<sequence>MKIRQKSFTCSSMFLGCMLLEKSLWAMLPLSFTSIPTIQPIPSGQMQELKYVIRNNVRTQALPIKVSIVNDGDNQPQSTIKQTNDCGAFLAPNASCTIWVTLNGVKTGSINKHLSIDYQGRTPLTSPIKMAIKPANTTVLVYMVGSDLERKYGFGTFNIQQMQSIGSTANMSVVLETGGANKDGWREVKRQLVKEGYSVVLENLGKINMGATATIQDFITWGVTNFPAQKYILVFWDHGGGPNGGFGADENFNDTTTPINQIVAAVQGSVNTTGTKFEIIGFDTCLLGVAELASGLSPFSKYLVGSEDLEPGAGWQYSTFLNYVTSNLSANGLDIGTIIVNGFSVQNAGKTTTLSVLDLSNIPSLLMAVNHFSNNLISYATNATNWKIIASSRFKSADYSTSVWDNDATDVVDMISLANNIGRNVPELVPSAEEVISATQSVVKYFLNSSNRGSSLGLATYFPSIMSAYKSNYGNNVSLNNTFFYSENYVNFLNSYNNFYKNNTSSLTATFSNFMFNGTEYTASLSNDFSQLYAAVGSNNCTLFDNTDDQNEFTSSCLSTLQFSGINAQNAGGSTWNIQYDKNANLTWPSINGEPAMLLDSDVDPQIQTEQTYLIPVTGGYIQLNLNNNTDAYEVVGFQEHSAFQQSNAAGVTVPKVTPITPGTKYKLRAYAKSTAPNQCYNGSETDTWCLMDTNIEITAPFTITTNTLPSNNLYNKFSFLVGDLTGQLNLTPFLDY</sequence>
<dbReference type="PANTHER" id="PTHR37835">
    <property type="entry name" value="ALPHA-CLOSTRIPAIN"/>
    <property type="match status" value="1"/>
</dbReference>
<feature type="signal peptide" evidence="1">
    <location>
        <begin position="1"/>
        <end position="26"/>
    </location>
</feature>
<dbReference type="PATRIC" id="fig|45074.5.peg.2009"/>
<dbReference type="EMBL" id="LNYU01000042">
    <property type="protein sequence ID" value="KTD61323.1"/>
    <property type="molecule type" value="Genomic_DNA"/>
</dbReference>
<dbReference type="OrthoDB" id="5507507at2"/>
<gene>
    <name evidence="2" type="primary">cloSI</name>
    <name evidence="2" type="ORF">Lsan_1885</name>
</gene>
<dbReference type="Gene3D" id="2.60.40.10">
    <property type="entry name" value="Immunoglobulins"/>
    <property type="match status" value="1"/>
</dbReference>